<organism evidence="1 2">
    <name type="scientific">Labedaea rhizosphaerae</name>
    <dbReference type="NCBI Taxonomy" id="598644"/>
    <lineage>
        <taxon>Bacteria</taxon>
        <taxon>Bacillati</taxon>
        <taxon>Actinomycetota</taxon>
        <taxon>Actinomycetes</taxon>
        <taxon>Pseudonocardiales</taxon>
        <taxon>Pseudonocardiaceae</taxon>
        <taxon>Labedaea</taxon>
    </lineage>
</organism>
<accession>A0A4R6SCG1</accession>
<sequence length="36" mass="4138">MERSVCAEFWLDSAPLRAMRTAMPCARNHARNTAWS</sequence>
<proteinExistence type="predicted"/>
<comment type="caution">
    <text evidence="1">The sequence shown here is derived from an EMBL/GenBank/DDBJ whole genome shotgun (WGS) entry which is preliminary data.</text>
</comment>
<name>A0A4R6SCG1_LABRH</name>
<evidence type="ECO:0000313" key="2">
    <source>
        <dbReference type="Proteomes" id="UP000295444"/>
    </source>
</evidence>
<keyword evidence="2" id="KW-1185">Reference proteome</keyword>
<evidence type="ECO:0000313" key="1">
    <source>
        <dbReference type="EMBL" id="TDP97769.1"/>
    </source>
</evidence>
<dbReference type="AlphaFoldDB" id="A0A4R6SCG1"/>
<gene>
    <name evidence="1" type="ORF">EV186_103735</name>
</gene>
<dbReference type="Proteomes" id="UP000295444">
    <property type="component" value="Unassembled WGS sequence"/>
</dbReference>
<reference evidence="1 2" key="1">
    <citation type="submission" date="2019-03" db="EMBL/GenBank/DDBJ databases">
        <title>Genomic Encyclopedia of Type Strains, Phase IV (KMG-IV): sequencing the most valuable type-strain genomes for metagenomic binning, comparative biology and taxonomic classification.</title>
        <authorList>
            <person name="Goeker M."/>
        </authorList>
    </citation>
    <scope>NUCLEOTIDE SEQUENCE [LARGE SCALE GENOMIC DNA]</scope>
    <source>
        <strain evidence="1 2">DSM 45361</strain>
    </source>
</reference>
<protein>
    <submittedName>
        <fullName evidence="1">Uncharacterized protein</fullName>
    </submittedName>
</protein>
<dbReference type="EMBL" id="SNXZ01000003">
    <property type="protein sequence ID" value="TDP97769.1"/>
    <property type="molecule type" value="Genomic_DNA"/>
</dbReference>